<sequence>MKKNFRKDDYFVLKRYNLLYRFDKKYAIWTKMKIFKAEQWNLDILLPLFEHYRLASGMSENPDRTLAFLTNRIRFSESIFFIALDDNQQPLGFIQLYPRLSSLQLQRYWQLTDIFVLPNSNYADIYTALVAKAKEFVRYTQSTRLVVEQGQQQQAILEAEGFKINPKKTIFELNL</sequence>
<dbReference type="SUPFAM" id="SSF55729">
    <property type="entry name" value="Acyl-CoA N-acyltransferases (Nat)"/>
    <property type="match status" value="1"/>
</dbReference>
<organism evidence="1 2">
    <name type="scientific">Pasteurella dagmatis ATCC 43325</name>
    <dbReference type="NCBI Taxonomy" id="667128"/>
    <lineage>
        <taxon>Bacteria</taxon>
        <taxon>Pseudomonadati</taxon>
        <taxon>Pseudomonadota</taxon>
        <taxon>Gammaproteobacteria</taxon>
        <taxon>Pasteurellales</taxon>
        <taxon>Pasteurellaceae</taxon>
        <taxon>Pasteurella</taxon>
    </lineage>
</organism>
<dbReference type="Gene3D" id="3.40.630.30">
    <property type="match status" value="1"/>
</dbReference>
<evidence type="ECO:0008006" key="3">
    <source>
        <dbReference type="Google" id="ProtNLM"/>
    </source>
</evidence>
<protein>
    <recommendedName>
        <fullName evidence="3">N-acetyltransferase domain-containing protein</fullName>
    </recommendedName>
</protein>
<keyword evidence="2" id="KW-1185">Reference proteome</keyword>
<dbReference type="STRING" id="667128.HMPREF0621_0702"/>
<comment type="caution">
    <text evidence="1">The sequence shown here is derived from an EMBL/GenBank/DDBJ whole genome shotgun (WGS) entry which is preliminary data.</text>
</comment>
<dbReference type="AlphaFoldDB" id="C9PNX0"/>
<evidence type="ECO:0000313" key="1">
    <source>
        <dbReference type="EMBL" id="EEX50761.1"/>
    </source>
</evidence>
<name>C9PNX0_9PAST</name>
<reference evidence="1 2" key="1">
    <citation type="submission" date="2009-10" db="EMBL/GenBank/DDBJ databases">
        <authorList>
            <person name="Muzny D."/>
            <person name="Qin X."/>
            <person name="Deng J."/>
            <person name="Jiang H."/>
            <person name="Liu Y."/>
            <person name="Qu J."/>
            <person name="Song X.-Z."/>
            <person name="Zhang L."/>
            <person name="Thornton R."/>
            <person name="Coyle M."/>
            <person name="Francisco L."/>
            <person name="Jackson L."/>
            <person name="Javaid M."/>
            <person name="Korchina V."/>
            <person name="Kovar C."/>
            <person name="Mata R."/>
            <person name="Mathew T."/>
            <person name="Ngo R."/>
            <person name="Nguyen L."/>
            <person name="Nguyen N."/>
            <person name="Okwuonu G."/>
            <person name="Ongeri F."/>
            <person name="Pham C."/>
            <person name="Simmons D."/>
            <person name="Wilczek-Boney K."/>
            <person name="Hale W."/>
            <person name="Jakkamsetti A."/>
            <person name="Pham P."/>
            <person name="Ruth R."/>
            <person name="San Lucas F."/>
            <person name="Warren J."/>
            <person name="Zhang J."/>
            <person name="Zhao Z."/>
            <person name="Zhou C."/>
            <person name="Zhu D."/>
            <person name="Lee S."/>
            <person name="Bess C."/>
            <person name="Blankenburg K."/>
            <person name="Forbes L."/>
            <person name="Fu Q."/>
            <person name="Gubbala S."/>
            <person name="Hirani K."/>
            <person name="Jayaseelan J.C."/>
            <person name="Lara F."/>
            <person name="Munidasa M."/>
            <person name="Palculict T."/>
            <person name="Patil S."/>
            <person name="Pu L.-L."/>
            <person name="Saada N."/>
            <person name="Tang L."/>
            <person name="Weissenberger G."/>
            <person name="Zhu Y."/>
            <person name="Hemphill L."/>
            <person name="Shang Y."/>
            <person name="Youmans B."/>
            <person name="Ayvaz T."/>
            <person name="Ross M."/>
            <person name="Santibanez J."/>
            <person name="Aqrawi P."/>
            <person name="Gross S."/>
            <person name="Joshi V."/>
            <person name="Fowler G."/>
            <person name="Nazareth L."/>
            <person name="Reid J."/>
            <person name="Worley K."/>
            <person name="Petrosino J."/>
            <person name="Highlander S."/>
            <person name="Gibbs R."/>
        </authorList>
    </citation>
    <scope>NUCLEOTIDE SEQUENCE [LARGE SCALE GENOMIC DNA]</scope>
    <source>
        <strain evidence="1 2">ATCC 43325</strain>
    </source>
</reference>
<dbReference type="InterPro" id="IPR016181">
    <property type="entry name" value="Acyl_CoA_acyltransferase"/>
</dbReference>
<dbReference type="Proteomes" id="UP000005519">
    <property type="component" value="Unassembled WGS sequence"/>
</dbReference>
<proteinExistence type="predicted"/>
<dbReference type="HOGENOM" id="CLU_013985_34_9_6"/>
<evidence type="ECO:0000313" key="2">
    <source>
        <dbReference type="Proteomes" id="UP000005519"/>
    </source>
</evidence>
<dbReference type="EMBL" id="ACZR01000006">
    <property type="protein sequence ID" value="EEX50761.1"/>
    <property type="molecule type" value="Genomic_DNA"/>
</dbReference>
<gene>
    <name evidence="1" type="ORF">HMPREF0621_0702</name>
</gene>
<accession>C9PNX0</accession>